<dbReference type="PANTHER" id="PTHR10127">
    <property type="entry name" value="DISCOIDIN, CUB, EGF, LAMININ , AND ZINC METALLOPROTEASE DOMAIN CONTAINING"/>
    <property type="match status" value="1"/>
</dbReference>
<dbReference type="EMBL" id="UYRR01033509">
    <property type="protein sequence ID" value="VDK58935.1"/>
    <property type="molecule type" value="Genomic_DNA"/>
</dbReference>
<comment type="cofactor">
    <cofactor evidence="7 8">
        <name>Zn(2+)</name>
        <dbReference type="ChEBI" id="CHEBI:29105"/>
    </cofactor>
    <text evidence="7 8">Binds 1 zinc ion per subunit.</text>
</comment>
<evidence type="ECO:0000259" key="9">
    <source>
        <dbReference type="PROSITE" id="PS51864"/>
    </source>
</evidence>
<dbReference type="WBParaSite" id="ASIM_0001747101-mRNA-1">
    <property type="protein sequence ID" value="ASIM_0001747101-mRNA-1"/>
    <property type="gene ID" value="ASIM_0001747101"/>
</dbReference>
<dbReference type="PRINTS" id="PR00480">
    <property type="entry name" value="ASTACIN"/>
</dbReference>
<dbReference type="GO" id="GO:0005576">
    <property type="term" value="C:extracellular region"/>
    <property type="evidence" value="ECO:0007669"/>
    <property type="project" value="UniProtKB-SubCell"/>
</dbReference>
<feature type="active site" evidence="7">
    <location>
        <position position="154"/>
    </location>
</feature>
<keyword evidence="4" id="KW-1015">Disulfide bond</keyword>
<feature type="binding site" evidence="7">
    <location>
        <position position="157"/>
    </location>
    <ligand>
        <name>Zn(2+)</name>
        <dbReference type="ChEBI" id="CHEBI:29105"/>
        <note>catalytic</note>
    </ligand>
</feature>
<evidence type="ECO:0000313" key="10">
    <source>
        <dbReference type="EMBL" id="VDK58935.1"/>
    </source>
</evidence>
<dbReference type="Proteomes" id="UP000267096">
    <property type="component" value="Unassembled WGS sequence"/>
</dbReference>
<feature type="binding site" evidence="7">
    <location>
        <position position="163"/>
    </location>
    <ligand>
        <name>Zn(2+)</name>
        <dbReference type="ChEBI" id="CHEBI:29105"/>
        <note>catalytic</note>
    </ligand>
</feature>
<accession>A0A0M3K929</accession>
<dbReference type="PANTHER" id="PTHR10127:SF823">
    <property type="entry name" value="ZINC METALLOPROTEINASE NAS-33"/>
    <property type="match status" value="1"/>
</dbReference>
<evidence type="ECO:0000256" key="4">
    <source>
        <dbReference type="ARBA" id="ARBA00023157"/>
    </source>
</evidence>
<proteinExistence type="predicted"/>
<dbReference type="AlphaFoldDB" id="A0A0M3K929"/>
<dbReference type="GO" id="GO:0018996">
    <property type="term" value="P:molting cycle, collagen and cuticulin-based cuticle"/>
    <property type="evidence" value="ECO:0007669"/>
    <property type="project" value="InterPro"/>
</dbReference>
<evidence type="ECO:0000256" key="2">
    <source>
        <dbReference type="ARBA" id="ARBA00022525"/>
    </source>
</evidence>
<dbReference type="InterPro" id="IPR024079">
    <property type="entry name" value="MetalloPept_cat_dom_sf"/>
</dbReference>
<reference evidence="12" key="1">
    <citation type="submission" date="2017-02" db="UniProtKB">
        <authorList>
            <consortium name="WormBaseParasite"/>
        </authorList>
    </citation>
    <scope>IDENTIFICATION</scope>
</reference>
<keyword evidence="7 8" id="KW-0479">Metal-binding</keyword>
<evidence type="ECO:0000256" key="1">
    <source>
        <dbReference type="ARBA" id="ARBA00004613"/>
    </source>
</evidence>
<keyword evidence="3" id="KW-0732">Signal</keyword>
<dbReference type="CDD" id="cd04280">
    <property type="entry name" value="ZnMc_astacin_like"/>
    <property type="match status" value="1"/>
</dbReference>
<dbReference type="SMART" id="SM00235">
    <property type="entry name" value="ZnMc"/>
    <property type="match status" value="1"/>
</dbReference>
<dbReference type="Gene3D" id="3.40.390.10">
    <property type="entry name" value="Collagenase (Catalytic Domain)"/>
    <property type="match status" value="1"/>
</dbReference>
<comment type="subcellular location">
    <subcellularLocation>
        <location evidence="1 6">Secreted</location>
    </subcellularLocation>
</comment>
<organism evidence="12">
    <name type="scientific">Anisakis simplex</name>
    <name type="common">Herring worm</name>
    <dbReference type="NCBI Taxonomy" id="6269"/>
    <lineage>
        <taxon>Eukaryota</taxon>
        <taxon>Metazoa</taxon>
        <taxon>Ecdysozoa</taxon>
        <taxon>Nematoda</taxon>
        <taxon>Chromadorea</taxon>
        <taxon>Rhabditida</taxon>
        <taxon>Spirurina</taxon>
        <taxon>Ascaridomorpha</taxon>
        <taxon>Ascaridoidea</taxon>
        <taxon>Anisakidae</taxon>
        <taxon>Anisakis</taxon>
        <taxon>Anisakis simplex complex</taxon>
    </lineage>
</organism>
<evidence type="ECO:0000256" key="5">
    <source>
        <dbReference type="ARBA" id="ARBA00023180"/>
    </source>
</evidence>
<dbReference type="GO" id="GO:0004222">
    <property type="term" value="F:metalloendopeptidase activity"/>
    <property type="evidence" value="ECO:0007669"/>
    <property type="project" value="UniProtKB-UniRule"/>
</dbReference>
<dbReference type="InterPro" id="IPR006026">
    <property type="entry name" value="Peptidase_Metallo"/>
</dbReference>
<feature type="domain" description="Peptidase M12A" evidence="9">
    <location>
        <begin position="64"/>
        <end position="270"/>
    </location>
</feature>
<name>A0A0M3K929_ANISI</name>
<evidence type="ECO:0000313" key="12">
    <source>
        <dbReference type="WBParaSite" id="ASIM_0001747101-mRNA-1"/>
    </source>
</evidence>
<comment type="caution">
    <text evidence="7">Lacks conserved residue(s) required for the propagation of feature annotation.</text>
</comment>
<dbReference type="InterPro" id="IPR001506">
    <property type="entry name" value="Peptidase_M12A"/>
</dbReference>
<evidence type="ECO:0000256" key="6">
    <source>
        <dbReference type="PIRNR" id="PIRNR036365"/>
    </source>
</evidence>
<gene>
    <name evidence="10" type="ORF">ASIM_LOCUS16877</name>
</gene>
<dbReference type="InterPro" id="IPR034035">
    <property type="entry name" value="Astacin-like_dom"/>
</dbReference>
<dbReference type="PIRSF" id="PIRSF036365">
    <property type="entry name" value="Astacin_nematoda"/>
    <property type="match status" value="1"/>
</dbReference>
<reference evidence="10 11" key="2">
    <citation type="submission" date="2018-11" db="EMBL/GenBank/DDBJ databases">
        <authorList>
            <consortium name="Pathogen Informatics"/>
        </authorList>
    </citation>
    <scope>NUCLEOTIDE SEQUENCE [LARGE SCALE GENOMIC DNA]</scope>
</reference>
<keyword evidence="7 8" id="KW-0645">Protease</keyword>
<dbReference type="Pfam" id="PF01400">
    <property type="entry name" value="Astacin"/>
    <property type="match status" value="1"/>
</dbReference>
<evidence type="ECO:0000256" key="7">
    <source>
        <dbReference type="PROSITE-ProRule" id="PRU01211"/>
    </source>
</evidence>
<keyword evidence="2 6" id="KW-0964">Secreted</keyword>
<sequence length="331" mass="36951">MVMSITIKFFLKDGTLIKPTIFGANDELVANREITGNLFENDMALTVAQMLQATSPQQSRFRRKVIADPKLRWKGAVVPYYFSDPDKAWQRRIKNTLNYYENETCVRFVERSDATDFIYFLKGKGCFSAVGKLGGSQPLSVGLGCESLGVISHEIGHALGFVHEQERPERDSYVRINLQYAIPGTEGNFDKRPLGTTVDLGVPYDLGSVMHYASTVDENHFIGANSLKAFTFESLRHTVDPIDTKYRSTVGNRVAPSFTDIKQINRAYCADSCRNTINICENEGYPDPNDCSRCKCPQGLGGATCTDLEYSSKLSRHFEVLSSFLIKATAN</sequence>
<evidence type="ECO:0000256" key="3">
    <source>
        <dbReference type="ARBA" id="ARBA00022729"/>
    </source>
</evidence>
<dbReference type="PROSITE" id="PS51864">
    <property type="entry name" value="ASTACIN"/>
    <property type="match status" value="1"/>
</dbReference>
<keyword evidence="7 8" id="KW-0862">Zinc</keyword>
<keyword evidence="7 8" id="KW-0482">Metalloprotease</keyword>
<dbReference type="InterPro" id="IPR017050">
    <property type="entry name" value="Metallopeptidase_nem"/>
</dbReference>
<evidence type="ECO:0000256" key="8">
    <source>
        <dbReference type="RuleBase" id="RU361183"/>
    </source>
</evidence>
<dbReference type="GO" id="GO:0008270">
    <property type="term" value="F:zinc ion binding"/>
    <property type="evidence" value="ECO:0007669"/>
    <property type="project" value="UniProtKB-UniRule"/>
</dbReference>
<feature type="binding site" evidence="7">
    <location>
        <position position="153"/>
    </location>
    <ligand>
        <name>Zn(2+)</name>
        <dbReference type="ChEBI" id="CHEBI:29105"/>
        <note>catalytic</note>
    </ligand>
</feature>
<protein>
    <recommendedName>
        <fullName evidence="6">Zinc metalloproteinase</fullName>
    </recommendedName>
</protein>
<keyword evidence="11" id="KW-1185">Reference proteome</keyword>
<dbReference type="OrthoDB" id="6156706at2759"/>
<evidence type="ECO:0000313" key="11">
    <source>
        <dbReference type="Proteomes" id="UP000267096"/>
    </source>
</evidence>
<keyword evidence="5" id="KW-0325">Glycoprotein</keyword>
<keyword evidence="7 8" id="KW-0378">Hydrolase</keyword>
<dbReference type="SUPFAM" id="SSF55486">
    <property type="entry name" value="Metalloproteases ('zincins'), catalytic domain"/>
    <property type="match status" value="1"/>
</dbReference>
<dbReference type="GO" id="GO:0006508">
    <property type="term" value="P:proteolysis"/>
    <property type="evidence" value="ECO:0007669"/>
    <property type="project" value="UniProtKB-KW"/>
</dbReference>